<dbReference type="SUPFAM" id="SSF46785">
    <property type="entry name" value="Winged helix' DNA-binding domain"/>
    <property type="match status" value="1"/>
</dbReference>
<sequence length="486" mass="53171">MLRPWQVSLGERIDPARDVPIYMQIIQALIRDIERGRLTSGTYLPSSRQLARILGVNRKTVVFAYEDLIAQGWLDSAGTRGTMVAASLPDPVNRHQGEAEATMSDAVIDYRFALPPERPIALPSGPGLKVDEGAPDGRLFPVELLARAYRVAVQRASRDNGFQYRDPRGSPALREAIATMLKSQRGLPVAAENICITRGSQNGIFLAAQVLLGQGDSVIVEKLTYEPAVAAFRALGANIVPVGLDEDGIDVEAVEHACRRNAVRAVFVTPHHQFPTTVSLRPERRLRLLDLARQFGFAIIEDDYDHEFHFESQPLLPLAAYGPGHVLYVGSMSKLLLPALRIGYVAAPPAVIDAIAHRVSLTDGMGNALTEDAAAELIENGELRRHGRKVLQVYAKRREDFAAEVDRTLGDLVDYRLPDGGLSFWLRFDTDLDQMEARAAAMGLRFASSRSFMTAADAPRGLRIGFASLNAHEARTALAALREAAG</sequence>
<comment type="similarity">
    <text evidence="1">In the C-terminal section; belongs to the class-I pyridoxal-phosphate-dependent aminotransferase family.</text>
</comment>
<dbReference type="GO" id="GO:0008483">
    <property type="term" value="F:transaminase activity"/>
    <property type="evidence" value="ECO:0007669"/>
    <property type="project" value="UniProtKB-KW"/>
</dbReference>
<keyword evidence="3" id="KW-0805">Transcription regulation</keyword>
<dbReference type="SMART" id="SM00345">
    <property type="entry name" value="HTH_GNTR"/>
    <property type="match status" value="1"/>
</dbReference>
<evidence type="ECO:0000256" key="4">
    <source>
        <dbReference type="ARBA" id="ARBA00023125"/>
    </source>
</evidence>
<comment type="caution">
    <text evidence="7">The sequence shown here is derived from an EMBL/GenBank/DDBJ whole genome shotgun (WGS) entry which is preliminary data.</text>
</comment>
<dbReference type="InterPro" id="IPR000524">
    <property type="entry name" value="Tscrpt_reg_HTH_GntR"/>
</dbReference>
<keyword evidence="5" id="KW-0804">Transcription</keyword>
<dbReference type="CDD" id="cd00609">
    <property type="entry name" value="AAT_like"/>
    <property type="match status" value="1"/>
</dbReference>
<dbReference type="InterPro" id="IPR036390">
    <property type="entry name" value="WH_DNA-bd_sf"/>
</dbReference>
<dbReference type="PROSITE" id="PS50949">
    <property type="entry name" value="HTH_GNTR"/>
    <property type="match status" value="1"/>
</dbReference>
<reference evidence="7 8" key="1">
    <citation type="submission" date="2020-08" db="EMBL/GenBank/DDBJ databases">
        <title>Genomic Encyclopedia of Type Strains, Phase IV (KMG-IV): sequencing the most valuable type-strain genomes for metagenomic binning, comparative biology and taxonomic classification.</title>
        <authorList>
            <person name="Goeker M."/>
        </authorList>
    </citation>
    <scope>NUCLEOTIDE SEQUENCE [LARGE SCALE GENOMIC DNA]</scope>
    <source>
        <strain evidence="7 8">DSM 27163</strain>
    </source>
</reference>
<dbReference type="Gene3D" id="1.10.10.10">
    <property type="entry name" value="Winged helix-like DNA-binding domain superfamily/Winged helix DNA-binding domain"/>
    <property type="match status" value="1"/>
</dbReference>
<keyword evidence="8" id="KW-1185">Reference proteome</keyword>
<name>A0A7W9ER14_9SPHN</name>
<keyword evidence="2" id="KW-0663">Pyridoxal phosphate</keyword>
<dbReference type="PANTHER" id="PTHR46577:SF1">
    <property type="entry name" value="HTH-TYPE TRANSCRIPTIONAL REGULATORY PROTEIN GABR"/>
    <property type="match status" value="1"/>
</dbReference>
<dbReference type="CDD" id="cd07377">
    <property type="entry name" value="WHTH_GntR"/>
    <property type="match status" value="1"/>
</dbReference>
<dbReference type="InterPro" id="IPR004839">
    <property type="entry name" value="Aminotransferase_I/II_large"/>
</dbReference>
<feature type="domain" description="HTH gntR-type" evidence="6">
    <location>
        <begin position="19"/>
        <end position="87"/>
    </location>
</feature>
<dbReference type="Pfam" id="PF00155">
    <property type="entry name" value="Aminotran_1_2"/>
    <property type="match status" value="1"/>
</dbReference>
<dbReference type="Pfam" id="PF00392">
    <property type="entry name" value="GntR"/>
    <property type="match status" value="1"/>
</dbReference>
<dbReference type="Gene3D" id="3.40.640.10">
    <property type="entry name" value="Type I PLP-dependent aspartate aminotransferase-like (Major domain)"/>
    <property type="match status" value="1"/>
</dbReference>
<keyword evidence="7" id="KW-0032">Aminotransferase</keyword>
<dbReference type="EMBL" id="JACIJH010000008">
    <property type="protein sequence ID" value="MBB5707203.1"/>
    <property type="molecule type" value="Genomic_DNA"/>
</dbReference>
<dbReference type="InterPro" id="IPR015421">
    <property type="entry name" value="PyrdxlP-dep_Trfase_major"/>
</dbReference>
<dbReference type="SUPFAM" id="SSF53383">
    <property type="entry name" value="PLP-dependent transferases"/>
    <property type="match status" value="1"/>
</dbReference>
<evidence type="ECO:0000313" key="7">
    <source>
        <dbReference type="EMBL" id="MBB5707203.1"/>
    </source>
</evidence>
<evidence type="ECO:0000259" key="6">
    <source>
        <dbReference type="PROSITE" id="PS50949"/>
    </source>
</evidence>
<keyword evidence="7" id="KW-0808">Transferase</keyword>
<accession>A0A7W9ER14</accession>
<dbReference type="AlphaFoldDB" id="A0A7W9ER14"/>
<dbReference type="GO" id="GO:0003677">
    <property type="term" value="F:DNA binding"/>
    <property type="evidence" value="ECO:0007669"/>
    <property type="project" value="UniProtKB-KW"/>
</dbReference>
<proteinExistence type="inferred from homology"/>
<evidence type="ECO:0000256" key="3">
    <source>
        <dbReference type="ARBA" id="ARBA00023015"/>
    </source>
</evidence>
<dbReference type="PANTHER" id="PTHR46577">
    <property type="entry name" value="HTH-TYPE TRANSCRIPTIONAL REGULATORY PROTEIN GABR"/>
    <property type="match status" value="1"/>
</dbReference>
<dbReference type="InterPro" id="IPR036388">
    <property type="entry name" value="WH-like_DNA-bd_sf"/>
</dbReference>
<protein>
    <submittedName>
        <fullName evidence="7">GntR family transcriptional regulator/MocR family aminotransferase</fullName>
    </submittedName>
</protein>
<keyword evidence="4" id="KW-0238">DNA-binding</keyword>
<dbReference type="Proteomes" id="UP000537161">
    <property type="component" value="Unassembled WGS sequence"/>
</dbReference>
<evidence type="ECO:0000256" key="1">
    <source>
        <dbReference type="ARBA" id="ARBA00005384"/>
    </source>
</evidence>
<gene>
    <name evidence="7" type="ORF">FHR21_002566</name>
</gene>
<evidence type="ECO:0000256" key="5">
    <source>
        <dbReference type="ARBA" id="ARBA00023163"/>
    </source>
</evidence>
<dbReference type="RefSeq" id="WP_184098856.1">
    <property type="nucleotide sequence ID" value="NZ_JACIJH010000008.1"/>
</dbReference>
<dbReference type="GO" id="GO:0030170">
    <property type="term" value="F:pyridoxal phosphate binding"/>
    <property type="evidence" value="ECO:0007669"/>
    <property type="project" value="InterPro"/>
</dbReference>
<dbReference type="InterPro" id="IPR051446">
    <property type="entry name" value="HTH_trans_reg/aminotransferase"/>
</dbReference>
<evidence type="ECO:0000256" key="2">
    <source>
        <dbReference type="ARBA" id="ARBA00022898"/>
    </source>
</evidence>
<dbReference type="InterPro" id="IPR015424">
    <property type="entry name" value="PyrdxlP-dep_Trfase"/>
</dbReference>
<dbReference type="GO" id="GO:0003700">
    <property type="term" value="F:DNA-binding transcription factor activity"/>
    <property type="evidence" value="ECO:0007669"/>
    <property type="project" value="InterPro"/>
</dbReference>
<organism evidence="7 8">
    <name type="scientific">Sphingopyxis panaciterrulae</name>
    <dbReference type="NCBI Taxonomy" id="462372"/>
    <lineage>
        <taxon>Bacteria</taxon>
        <taxon>Pseudomonadati</taxon>
        <taxon>Pseudomonadota</taxon>
        <taxon>Alphaproteobacteria</taxon>
        <taxon>Sphingomonadales</taxon>
        <taxon>Sphingomonadaceae</taxon>
        <taxon>Sphingopyxis</taxon>
    </lineage>
</organism>
<evidence type="ECO:0000313" key="8">
    <source>
        <dbReference type="Proteomes" id="UP000537161"/>
    </source>
</evidence>